<dbReference type="EMBL" id="CP011114">
    <property type="protein sequence ID" value="AKG36080.1"/>
    <property type="molecule type" value="Genomic_DNA"/>
</dbReference>
<dbReference type="Pfam" id="PF26079">
    <property type="entry name" value="Baseplate_J_C"/>
    <property type="match status" value="1"/>
</dbReference>
<dbReference type="InterPro" id="IPR006949">
    <property type="entry name" value="Barrel_Baseplate_J-like"/>
</dbReference>
<organism evidence="3 4">
    <name type="scientific">Paenibacillus durus ATCC 35681</name>
    <dbReference type="NCBI Taxonomy" id="1333534"/>
    <lineage>
        <taxon>Bacteria</taxon>
        <taxon>Bacillati</taxon>
        <taxon>Bacillota</taxon>
        <taxon>Bacilli</taxon>
        <taxon>Bacillales</taxon>
        <taxon>Paenibacillaceae</taxon>
        <taxon>Paenibacillus</taxon>
    </lineage>
</organism>
<feature type="domain" description="Baseplate protein J-like barrel" evidence="1">
    <location>
        <begin position="91"/>
        <end position="173"/>
    </location>
</feature>
<name>A0A0F7FBD4_PAEDU</name>
<feature type="domain" description="Baseplate J-like C-terminal" evidence="2">
    <location>
        <begin position="290"/>
        <end position="350"/>
    </location>
</feature>
<dbReference type="OrthoDB" id="7904838at2"/>
<dbReference type="Pfam" id="PF04865">
    <property type="entry name" value="Baseplate_J"/>
    <property type="match status" value="1"/>
</dbReference>
<sequence>MAFERKSLENIVQDMVDWSRGLSSKITDYRVGSRSRTLMEAVAKELEEFYDKVYRATRTLIAENIYTVLGFPKLPALYSTGSVVLSRSTPADADYLIAAGTQLRTRATALKAPVSFRTSSDIILRMGETSITVPVICLVAGTDGNVDALTITEFVSKPAGIDAVSNPVSFTNGKEEETRDEQKNRFQKFVSSLSRGTLPAIEYGATTVQLLSSDGLAIERVVDARAFEDTVNRKGEVDCYIWNGVGTASDELLSATQRVLTGYYVDGKPVYGYKPAGIQVNVLSAATKPVNVRITLTLNTGVDLEDIQIYIEREVSDFFATLKQGQTLIQTALETRIKLLDGVYDVKLDLSLDDGDHWSDSNITAEQTEILLLLQPLVYRSGADG</sequence>
<evidence type="ECO:0000313" key="3">
    <source>
        <dbReference type="EMBL" id="AKG36080.1"/>
    </source>
</evidence>
<dbReference type="HOGENOM" id="CLU_754073_0_0_9"/>
<dbReference type="PATRIC" id="fig|1333534.5.peg.3794"/>
<evidence type="ECO:0000259" key="2">
    <source>
        <dbReference type="Pfam" id="PF26079"/>
    </source>
</evidence>
<dbReference type="AlphaFoldDB" id="A0A0F7FBD4"/>
<accession>A0A0F7FBD4</accession>
<evidence type="ECO:0000259" key="1">
    <source>
        <dbReference type="Pfam" id="PF04865"/>
    </source>
</evidence>
<dbReference type="Proteomes" id="UP000034189">
    <property type="component" value="Chromosome"/>
</dbReference>
<proteinExistence type="predicted"/>
<dbReference type="RefSeq" id="WP_025694594.1">
    <property type="nucleotide sequence ID" value="NZ_ASQQ01000145.1"/>
</dbReference>
<reference evidence="3 4" key="1">
    <citation type="submission" date="2015-03" db="EMBL/GenBank/DDBJ databases">
        <authorList>
            <person name="Abdul Halim M."/>
        </authorList>
    </citation>
    <scope>NUCLEOTIDE SEQUENCE [LARGE SCALE GENOMIC DNA]</scope>
    <source>
        <strain evidence="3 4">ATCC 35681</strain>
    </source>
</reference>
<dbReference type="InterPro" id="IPR058530">
    <property type="entry name" value="Baseplate_J-like_C"/>
</dbReference>
<reference evidence="3 4" key="2">
    <citation type="journal article" date="2016" name="Genome Announc.">
        <title>Genome Sequence of a Gram-Positive Diazotroph, Paenibacillus durus Type Strain ATCC 35681.</title>
        <authorList>
            <person name="Halim M.A."/>
            <person name="Rahman A.Y."/>
            <person name="Sim K.S."/>
            <person name="Yam H.C."/>
            <person name="Rahim A.A."/>
            <person name="Ghazali A.H."/>
            <person name="Najimudin N."/>
        </authorList>
    </citation>
    <scope>NUCLEOTIDE SEQUENCE [LARGE SCALE GENOMIC DNA]</scope>
    <source>
        <strain evidence="3 4">ATCC 35681</strain>
    </source>
</reference>
<protein>
    <submittedName>
        <fullName evidence="3">Uncharacterized protein</fullName>
    </submittedName>
</protein>
<gene>
    <name evidence="3" type="ORF">VK70_17205</name>
</gene>
<evidence type="ECO:0000313" key="4">
    <source>
        <dbReference type="Proteomes" id="UP000034189"/>
    </source>
</evidence>